<sequence length="822" mass="92851">MAKLRIETQITLLAVIIAGSVIATGYLAYKSLSNIVFSVQQEATPDYQLFVIKDIASDLATIENSVRLYVLTNEEQNLEPYHQIGEAVRNKLKNLQTNYSPEYASVVDSFHNLALEKLDIWQGILDLHNSSLNNKPAFSEIYSQLETAQVDTIITETREKGFLKGIFRKRKVNVDTLLVETNLERTQLKDKIQNIELSIKKKDSQINILESKLIERNGEIGKSLNNLVQWGERHESRKRILKVEEAHWLAQITYKRLALFSAAAMVLLLSVILLLFNNQRKARAYQRALKNAKEEAENLARAKEQFAANVSHEMRTPVNAIYSMAEQMQMQSLGELFNKQLSVLAHSARHLKSIINDTLDFSKIQAKKLSLDSIYFSPASVFKEVAGVQQTEAKKKGIELIYNPETSLPDALLGDPLRLKQILINLVGNAIKFTDTGKVELMVKSETENNQKTWLHFKVTDTGIGISKENQQIIFDEFVQTENFLGKKYSGTGLGLAIVKKLVEMQNGTISVESKPGVGTTMSVSIPYLPGNKSQIVHEAFFAPEIPAHYKNRKILIADDEDFNRFVLINIFDKWGVKYQEAKNGEEAVRLALGNHYDLIFMDMRMPKKNGLEASREILKNKPGACIIAVTASDRVADQEASKKAGMAGFLVKPFSEIELFDVVSRFLNNELSTKNVNPEPKINPDDLEKIAATDPGFFKEMILLYFKTSENGLKNLEKAVTQKDWQSVSETAHKLAAPSKHLKADELYKKLKMLENAPENNLDENQIAELYSSVKSETAEVIEFLKLFLANREKNKTDTSFLYAEKKWLSSTSNCRKNKTA</sequence>
<dbReference type="CDD" id="cd00082">
    <property type="entry name" value="HisKA"/>
    <property type="match status" value="1"/>
</dbReference>
<keyword evidence="15" id="KW-0175">Coiled coil</keyword>
<dbReference type="InterPro" id="IPR001789">
    <property type="entry name" value="Sig_transdc_resp-reg_receiver"/>
</dbReference>
<dbReference type="PROSITE" id="PS50109">
    <property type="entry name" value="HIS_KIN"/>
    <property type="match status" value="1"/>
</dbReference>
<evidence type="ECO:0000259" key="18">
    <source>
        <dbReference type="PROSITE" id="PS50110"/>
    </source>
</evidence>
<feature type="coiled-coil region" evidence="15">
    <location>
        <begin position="275"/>
        <end position="309"/>
    </location>
</feature>
<dbReference type="InterPro" id="IPR011006">
    <property type="entry name" value="CheY-like_superfamily"/>
</dbReference>
<dbReference type="FunFam" id="3.30.565.10:FF:000010">
    <property type="entry name" value="Sensor histidine kinase RcsC"/>
    <property type="match status" value="1"/>
</dbReference>
<evidence type="ECO:0000259" key="19">
    <source>
        <dbReference type="PROSITE" id="PS50894"/>
    </source>
</evidence>
<evidence type="ECO:0000256" key="2">
    <source>
        <dbReference type="ARBA" id="ARBA00004429"/>
    </source>
</evidence>
<evidence type="ECO:0000256" key="9">
    <source>
        <dbReference type="ARBA" id="ARBA00022777"/>
    </source>
</evidence>
<accession>A0A831LX07</accession>
<keyword evidence="12 16" id="KW-0472">Membrane</keyword>
<dbReference type="Pfam" id="PF00512">
    <property type="entry name" value="HisKA"/>
    <property type="match status" value="1"/>
</dbReference>
<dbReference type="Gene3D" id="3.30.565.10">
    <property type="entry name" value="Histidine kinase-like ATPase, C-terminal domain"/>
    <property type="match status" value="1"/>
</dbReference>
<evidence type="ECO:0000256" key="12">
    <source>
        <dbReference type="ARBA" id="ARBA00023136"/>
    </source>
</evidence>
<evidence type="ECO:0000256" key="16">
    <source>
        <dbReference type="SAM" id="Phobius"/>
    </source>
</evidence>
<evidence type="ECO:0000256" key="8">
    <source>
        <dbReference type="ARBA" id="ARBA00022692"/>
    </source>
</evidence>
<evidence type="ECO:0000256" key="7">
    <source>
        <dbReference type="ARBA" id="ARBA00022679"/>
    </source>
</evidence>
<evidence type="ECO:0000313" key="20">
    <source>
        <dbReference type="EMBL" id="HDR52081.1"/>
    </source>
</evidence>
<dbReference type="Gene3D" id="1.10.287.130">
    <property type="match status" value="1"/>
</dbReference>
<dbReference type="InterPro" id="IPR036890">
    <property type="entry name" value="HATPase_C_sf"/>
</dbReference>
<feature type="domain" description="Histidine kinase" evidence="17">
    <location>
        <begin position="309"/>
        <end position="530"/>
    </location>
</feature>
<comment type="catalytic activity">
    <reaction evidence="1">
        <text>ATP + protein L-histidine = ADP + protein N-phospho-L-histidine.</text>
        <dbReference type="EC" id="2.7.13.3"/>
    </reaction>
</comment>
<dbReference type="InterPro" id="IPR007891">
    <property type="entry name" value="CHASE3"/>
</dbReference>
<comment type="caution">
    <text evidence="20">The sequence shown here is derived from an EMBL/GenBank/DDBJ whole genome shotgun (WGS) entry which is preliminary data.</text>
</comment>
<dbReference type="PANTHER" id="PTHR43047">
    <property type="entry name" value="TWO-COMPONENT HISTIDINE PROTEIN KINASE"/>
    <property type="match status" value="1"/>
</dbReference>
<dbReference type="EMBL" id="DSDK01000591">
    <property type="protein sequence ID" value="HDR52081.1"/>
    <property type="molecule type" value="Genomic_DNA"/>
</dbReference>
<dbReference type="InterPro" id="IPR004358">
    <property type="entry name" value="Sig_transdc_His_kin-like_C"/>
</dbReference>
<dbReference type="SMART" id="SM00448">
    <property type="entry name" value="REC"/>
    <property type="match status" value="1"/>
</dbReference>
<evidence type="ECO:0000256" key="13">
    <source>
        <dbReference type="PROSITE-ProRule" id="PRU00110"/>
    </source>
</evidence>
<feature type="transmembrane region" description="Helical" evidence="16">
    <location>
        <begin position="12"/>
        <end position="29"/>
    </location>
</feature>
<keyword evidence="5" id="KW-0997">Cell inner membrane</keyword>
<keyword evidence="8 16" id="KW-0812">Transmembrane</keyword>
<dbReference type="SUPFAM" id="SSF55874">
    <property type="entry name" value="ATPase domain of HSP90 chaperone/DNA topoisomerase II/histidine kinase"/>
    <property type="match status" value="1"/>
</dbReference>
<feature type="modified residue" description="Phosphohistidine" evidence="13">
    <location>
        <position position="734"/>
    </location>
</feature>
<keyword evidence="6 14" id="KW-0597">Phosphoprotein</keyword>
<feature type="domain" description="HPt" evidence="19">
    <location>
        <begin position="695"/>
        <end position="789"/>
    </location>
</feature>
<keyword evidence="4" id="KW-1003">Cell membrane</keyword>
<dbReference type="GO" id="GO:0000155">
    <property type="term" value="F:phosphorelay sensor kinase activity"/>
    <property type="evidence" value="ECO:0007669"/>
    <property type="project" value="InterPro"/>
</dbReference>
<evidence type="ECO:0000256" key="11">
    <source>
        <dbReference type="ARBA" id="ARBA00022989"/>
    </source>
</evidence>
<evidence type="ECO:0000256" key="1">
    <source>
        <dbReference type="ARBA" id="ARBA00000085"/>
    </source>
</evidence>
<dbReference type="InterPro" id="IPR036641">
    <property type="entry name" value="HPT_dom_sf"/>
</dbReference>
<dbReference type="Proteomes" id="UP000886047">
    <property type="component" value="Unassembled WGS sequence"/>
</dbReference>
<evidence type="ECO:0000256" key="10">
    <source>
        <dbReference type="ARBA" id="ARBA00022840"/>
    </source>
</evidence>
<gene>
    <name evidence="20" type="ORF">ENN90_10770</name>
</gene>
<dbReference type="InterPro" id="IPR003594">
    <property type="entry name" value="HATPase_dom"/>
</dbReference>
<evidence type="ECO:0000256" key="5">
    <source>
        <dbReference type="ARBA" id="ARBA00022519"/>
    </source>
</evidence>
<evidence type="ECO:0000259" key="17">
    <source>
        <dbReference type="PROSITE" id="PS50109"/>
    </source>
</evidence>
<keyword evidence="10" id="KW-0067">ATP-binding</keyword>
<dbReference type="PROSITE" id="PS50110">
    <property type="entry name" value="RESPONSE_REGULATORY"/>
    <property type="match status" value="1"/>
</dbReference>
<dbReference type="SMART" id="SM00387">
    <property type="entry name" value="HATPase_c"/>
    <property type="match status" value="1"/>
</dbReference>
<dbReference type="CDD" id="cd17546">
    <property type="entry name" value="REC_hyHK_CKI1_RcsC-like"/>
    <property type="match status" value="1"/>
</dbReference>
<dbReference type="AlphaFoldDB" id="A0A831LX07"/>
<evidence type="ECO:0000256" key="15">
    <source>
        <dbReference type="SAM" id="Coils"/>
    </source>
</evidence>
<dbReference type="SUPFAM" id="SSF52172">
    <property type="entry name" value="CheY-like"/>
    <property type="match status" value="1"/>
</dbReference>
<dbReference type="SUPFAM" id="SSF47226">
    <property type="entry name" value="Histidine-containing phosphotransfer domain, HPT domain"/>
    <property type="match status" value="1"/>
</dbReference>
<keyword evidence="7" id="KW-0808">Transferase</keyword>
<dbReference type="PRINTS" id="PR00344">
    <property type="entry name" value="BCTRLSENSOR"/>
</dbReference>
<dbReference type="SUPFAM" id="SSF47384">
    <property type="entry name" value="Homodimeric domain of signal transducing histidine kinase"/>
    <property type="match status" value="1"/>
</dbReference>
<keyword evidence="11 16" id="KW-1133">Transmembrane helix</keyword>
<feature type="transmembrane region" description="Helical" evidence="16">
    <location>
        <begin position="257"/>
        <end position="277"/>
    </location>
</feature>
<comment type="subcellular location">
    <subcellularLocation>
        <location evidence="2">Cell inner membrane</location>
        <topology evidence="2">Multi-pass membrane protein</topology>
    </subcellularLocation>
</comment>
<evidence type="ECO:0000256" key="4">
    <source>
        <dbReference type="ARBA" id="ARBA00022475"/>
    </source>
</evidence>
<dbReference type="InterPro" id="IPR036097">
    <property type="entry name" value="HisK_dim/P_sf"/>
</dbReference>
<dbReference type="InterPro" id="IPR005467">
    <property type="entry name" value="His_kinase_dom"/>
</dbReference>
<dbReference type="InterPro" id="IPR003661">
    <property type="entry name" value="HisK_dim/P_dom"/>
</dbReference>
<evidence type="ECO:0000256" key="3">
    <source>
        <dbReference type="ARBA" id="ARBA00012438"/>
    </source>
</evidence>
<dbReference type="CDD" id="cd16922">
    <property type="entry name" value="HATPase_EvgS-ArcB-TorS-like"/>
    <property type="match status" value="1"/>
</dbReference>
<dbReference type="Pfam" id="PF02518">
    <property type="entry name" value="HATPase_c"/>
    <property type="match status" value="1"/>
</dbReference>
<organism evidence="20">
    <name type="scientific">Mariniphaga anaerophila</name>
    <dbReference type="NCBI Taxonomy" id="1484053"/>
    <lineage>
        <taxon>Bacteria</taxon>
        <taxon>Pseudomonadati</taxon>
        <taxon>Bacteroidota</taxon>
        <taxon>Bacteroidia</taxon>
        <taxon>Marinilabiliales</taxon>
        <taxon>Prolixibacteraceae</taxon>
        <taxon>Mariniphaga</taxon>
    </lineage>
</organism>
<dbReference type="InterPro" id="IPR008207">
    <property type="entry name" value="Sig_transdc_His_kin_Hpt_dom"/>
</dbReference>
<proteinExistence type="predicted"/>
<dbReference type="Pfam" id="PF05227">
    <property type="entry name" value="CHASE3"/>
    <property type="match status" value="1"/>
</dbReference>
<dbReference type="Gene3D" id="3.40.50.2300">
    <property type="match status" value="1"/>
</dbReference>
<dbReference type="Pfam" id="PF00072">
    <property type="entry name" value="Response_reg"/>
    <property type="match status" value="1"/>
</dbReference>
<evidence type="ECO:0000256" key="14">
    <source>
        <dbReference type="PROSITE-ProRule" id="PRU00169"/>
    </source>
</evidence>
<dbReference type="EC" id="2.7.13.3" evidence="3"/>
<reference evidence="20" key="1">
    <citation type="journal article" date="2020" name="mSystems">
        <title>Genome- and Community-Level Interaction Insights into Carbon Utilization and Element Cycling Functions of Hydrothermarchaeota in Hydrothermal Sediment.</title>
        <authorList>
            <person name="Zhou Z."/>
            <person name="Liu Y."/>
            <person name="Xu W."/>
            <person name="Pan J."/>
            <person name="Luo Z.H."/>
            <person name="Li M."/>
        </authorList>
    </citation>
    <scope>NUCLEOTIDE SEQUENCE [LARGE SCALE GENOMIC DNA]</scope>
    <source>
        <strain evidence="20">SpSt-1217</strain>
    </source>
</reference>
<feature type="coiled-coil region" evidence="15">
    <location>
        <begin position="178"/>
        <end position="212"/>
    </location>
</feature>
<name>A0A831LX07_9BACT</name>
<dbReference type="SMART" id="SM00388">
    <property type="entry name" value="HisKA"/>
    <property type="match status" value="1"/>
</dbReference>
<evidence type="ECO:0000256" key="6">
    <source>
        <dbReference type="ARBA" id="ARBA00022553"/>
    </source>
</evidence>
<feature type="modified residue" description="4-aspartylphosphate" evidence="14">
    <location>
        <position position="603"/>
    </location>
</feature>
<feature type="domain" description="Response regulatory" evidence="18">
    <location>
        <begin position="554"/>
        <end position="668"/>
    </location>
</feature>
<dbReference type="PANTHER" id="PTHR43047:SF64">
    <property type="entry name" value="HISTIDINE KINASE CONTAINING CHEY-HOMOLOGOUS RECEIVER DOMAIN AND PAS DOMAIN-RELATED"/>
    <property type="match status" value="1"/>
</dbReference>
<dbReference type="PROSITE" id="PS50894">
    <property type="entry name" value="HPT"/>
    <property type="match status" value="1"/>
</dbReference>
<dbReference type="GO" id="GO:0005886">
    <property type="term" value="C:plasma membrane"/>
    <property type="evidence" value="ECO:0007669"/>
    <property type="project" value="UniProtKB-SubCell"/>
</dbReference>
<protein>
    <recommendedName>
        <fullName evidence="3">histidine kinase</fullName>
        <ecNumber evidence="3">2.7.13.3</ecNumber>
    </recommendedName>
</protein>
<dbReference type="Gene3D" id="1.20.120.160">
    <property type="entry name" value="HPT domain"/>
    <property type="match status" value="1"/>
</dbReference>
<keyword evidence="9" id="KW-0418">Kinase</keyword>
<keyword evidence="10" id="KW-0547">Nucleotide-binding</keyword>